<organism evidence="2">
    <name type="scientific">Melampsora larici-populina (strain 98AG31 / pathotype 3-4-7)</name>
    <name type="common">Poplar leaf rust fungus</name>
    <dbReference type="NCBI Taxonomy" id="747676"/>
    <lineage>
        <taxon>Eukaryota</taxon>
        <taxon>Fungi</taxon>
        <taxon>Dikarya</taxon>
        <taxon>Basidiomycota</taxon>
        <taxon>Pucciniomycotina</taxon>
        <taxon>Pucciniomycetes</taxon>
        <taxon>Pucciniales</taxon>
        <taxon>Melampsoraceae</taxon>
        <taxon>Melampsora</taxon>
    </lineage>
</organism>
<name>F4S4C7_MELLP</name>
<reference evidence="2" key="1">
    <citation type="journal article" date="2011" name="Proc. Natl. Acad. Sci. U.S.A.">
        <title>Obligate biotrophy features unraveled by the genomic analysis of rust fungi.</title>
        <authorList>
            <person name="Duplessis S."/>
            <person name="Cuomo C.A."/>
            <person name="Lin Y.-C."/>
            <person name="Aerts A."/>
            <person name="Tisserant E."/>
            <person name="Veneault-Fourrey C."/>
            <person name="Joly D.L."/>
            <person name="Hacquard S."/>
            <person name="Amselem J."/>
            <person name="Cantarel B.L."/>
            <person name="Chiu R."/>
            <person name="Coutinho P.M."/>
            <person name="Feau N."/>
            <person name="Field M."/>
            <person name="Frey P."/>
            <person name="Gelhaye E."/>
            <person name="Goldberg J."/>
            <person name="Grabherr M.G."/>
            <person name="Kodira C.D."/>
            <person name="Kohler A."/>
            <person name="Kuees U."/>
            <person name="Lindquist E.A."/>
            <person name="Lucas S.M."/>
            <person name="Mago R."/>
            <person name="Mauceli E."/>
            <person name="Morin E."/>
            <person name="Murat C."/>
            <person name="Pangilinan J.L."/>
            <person name="Park R."/>
            <person name="Pearson M."/>
            <person name="Quesneville H."/>
            <person name="Rouhier N."/>
            <person name="Sakthikumar S."/>
            <person name="Salamov A.A."/>
            <person name="Schmutz J."/>
            <person name="Selles B."/>
            <person name="Shapiro H."/>
            <person name="Tanguay P."/>
            <person name="Tuskan G.A."/>
            <person name="Henrissat B."/>
            <person name="Van de Peer Y."/>
            <person name="Rouze P."/>
            <person name="Ellis J.G."/>
            <person name="Dodds P.N."/>
            <person name="Schein J.E."/>
            <person name="Zhong S."/>
            <person name="Hamelin R.C."/>
            <person name="Grigoriev I.V."/>
            <person name="Szabo L.J."/>
            <person name="Martin F."/>
        </authorList>
    </citation>
    <scope>NUCLEOTIDE SEQUENCE [LARGE SCALE GENOMIC DNA]</scope>
    <source>
        <strain evidence="2">98AG31 / pathotype 3-4-7</strain>
    </source>
</reference>
<proteinExistence type="predicted"/>
<keyword evidence="2" id="KW-1185">Reference proteome</keyword>
<dbReference type="AlphaFoldDB" id="F4S4C7"/>
<dbReference type="Proteomes" id="UP000001072">
    <property type="component" value="Unassembled WGS sequence"/>
</dbReference>
<evidence type="ECO:0000313" key="1">
    <source>
        <dbReference type="EMBL" id="EGG00503.1"/>
    </source>
</evidence>
<protein>
    <submittedName>
        <fullName evidence="1">Uncharacterized protein</fullName>
    </submittedName>
</protein>
<dbReference type="KEGG" id="mlr:MELLADRAFT_111731"/>
<dbReference type="RefSeq" id="XP_007416150.1">
    <property type="nucleotide sequence ID" value="XM_007416088.1"/>
</dbReference>
<dbReference type="InParanoid" id="F4S4C7"/>
<dbReference type="VEuPathDB" id="FungiDB:MELLADRAFT_111731"/>
<dbReference type="GeneID" id="18924471"/>
<sequence length="135" mass="15774">MESQGRAQCFARAESNRYAAWALRHFQHTLSLKRRNRRGRMVSKYQRWYSLSLSLVVQPCHVIQSAGTGYNDEPRWRWCPHLLKRNILIADLRITVATTRPWQGEWNTCFNVLLCNMCVTRFAGTSATSNYSCMN</sequence>
<gene>
    <name evidence="1" type="ORF">MELLADRAFT_111731</name>
</gene>
<evidence type="ECO:0000313" key="2">
    <source>
        <dbReference type="Proteomes" id="UP000001072"/>
    </source>
</evidence>
<dbReference type="HOGENOM" id="CLU_1886222_0_0_1"/>
<accession>F4S4C7</accession>
<dbReference type="EMBL" id="GL883146">
    <property type="protein sequence ID" value="EGG00503.1"/>
    <property type="molecule type" value="Genomic_DNA"/>
</dbReference>